<name>A0A9P9F0B9_9HYPO</name>
<accession>A0A9P9F0B9</accession>
<keyword evidence="3" id="KW-1185">Reference proteome</keyword>
<organism evidence="2 3">
    <name type="scientific">Dactylonectria estremocensis</name>
    <dbReference type="NCBI Taxonomy" id="1079267"/>
    <lineage>
        <taxon>Eukaryota</taxon>
        <taxon>Fungi</taxon>
        <taxon>Dikarya</taxon>
        <taxon>Ascomycota</taxon>
        <taxon>Pezizomycotina</taxon>
        <taxon>Sordariomycetes</taxon>
        <taxon>Hypocreomycetidae</taxon>
        <taxon>Hypocreales</taxon>
        <taxon>Nectriaceae</taxon>
        <taxon>Dactylonectria</taxon>
    </lineage>
</organism>
<comment type="caution">
    <text evidence="2">The sequence shown here is derived from an EMBL/GenBank/DDBJ whole genome shotgun (WGS) entry which is preliminary data.</text>
</comment>
<dbReference type="AlphaFoldDB" id="A0A9P9F0B9"/>
<feature type="region of interest" description="Disordered" evidence="1">
    <location>
        <begin position="134"/>
        <end position="158"/>
    </location>
</feature>
<dbReference type="EMBL" id="JAGMUU010000007">
    <property type="protein sequence ID" value="KAH7149501.1"/>
    <property type="molecule type" value="Genomic_DNA"/>
</dbReference>
<protein>
    <submittedName>
        <fullName evidence="2">Uncharacterized protein</fullName>
    </submittedName>
</protein>
<dbReference type="Proteomes" id="UP000717696">
    <property type="component" value="Unassembled WGS sequence"/>
</dbReference>
<evidence type="ECO:0000256" key="1">
    <source>
        <dbReference type="SAM" id="MobiDB-lite"/>
    </source>
</evidence>
<proteinExistence type="predicted"/>
<feature type="compositionally biased region" description="Low complexity" evidence="1">
    <location>
        <begin position="143"/>
        <end position="155"/>
    </location>
</feature>
<evidence type="ECO:0000313" key="3">
    <source>
        <dbReference type="Proteomes" id="UP000717696"/>
    </source>
</evidence>
<sequence>MRRLTPAGSVTPSARPTNFIGPGSNRNFWSTCQPPWRGSLKPNPATAHPCAEMHREERGSAHARPLVQAMGVNTALDAALAWGATASSFVCVFAVASLPRFRRAGWHTLSNRQPCKPDSPAACSIRDALVSQTATQSRVVRQSGPSEGASSAASPECDKKVITQDWQKLQEQGVARLLLRRP</sequence>
<gene>
    <name evidence="2" type="ORF">B0J13DRAFT_307129</name>
</gene>
<evidence type="ECO:0000313" key="2">
    <source>
        <dbReference type="EMBL" id="KAH7149501.1"/>
    </source>
</evidence>
<reference evidence="2" key="1">
    <citation type="journal article" date="2021" name="Nat. Commun.">
        <title>Genetic determinants of endophytism in the Arabidopsis root mycobiome.</title>
        <authorList>
            <person name="Mesny F."/>
            <person name="Miyauchi S."/>
            <person name="Thiergart T."/>
            <person name="Pickel B."/>
            <person name="Atanasova L."/>
            <person name="Karlsson M."/>
            <person name="Huettel B."/>
            <person name="Barry K.W."/>
            <person name="Haridas S."/>
            <person name="Chen C."/>
            <person name="Bauer D."/>
            <person name="Andreopoulos W."/>
            <person name="Pangilinan J."/>
            <person name="LaButti K."/>
            <person name="Riley R."/>
            <person name="Lipzen A."/>
            <person name="Clum A."/>
            <person name="Drula E."/>
            <person name="Henrissat B."/>
            <person name="Kohler A."/>
            <person name="Grigoriev I.V."/>
            <person name="Martin F.M."/>
            <person name="Hacquard S."/>
        </authorList>
    </citation>
    <scope>NUCLEOTIDE SEQUENCE</scope>
    <source>
        <strain evidence="2">MPI-CAGE-AT-0021</strain>
    </source>
</reference>
<feature type="region of interest" description="Disordered" evidence="1">
    <location>
        <begin position="1"/>
        <end position="21"/>
    </location>
</feature>